<dbReference type="STRING" id="990268.JCM19235_5330"/>
<dbReference type="SUPFAM" id="SSF48452">
    <property type="entry name" value="TPR-like"/>
    <property type="match status" value="1"/>
</dbReference>
<dbReference type="Proteomes" id="UP000029228">
    <property type="component" value="Unassembled WGS sequence"/>
</dbReference>
<dbReference type="InterPro" id="IPR011990">
    <property type="entry name" value="TPR-like_helical_dom_sf"/>
</dbReference>
<comment type="caution">
    <text evidence="1">The sequence shown here is derived from an EMBL/GenBank/DDBJ whole genome shotgun (WGS) entry which is preliminary data.</text>
</comment>
<dbReference type="GO" id="GO:0004016">
    <property type="term" value="F:adenylate cyclase activity"/>
    <property type="evidence" value="ECO:0007669"/>
    <property type="project" value="UniProtKB-EC"/>
</dbReference>
<accession>A0A090RND4</accession>
<name>A0A090RND4_9VIBR</name>
<reference evidence="1 2" key="1">
    <citation type="submission" date="2014-09" db="EMBL/GenBank/DDBJ databases">
        <title>Vibrio maritimus JCM 19235. (C45) whole genome shotgun sequence.</title>
        <authorList>
            <person name="Sawabe T."/>
            <person name="Meirelles P."/>
            <person name="Nakanishi M."/>
            <person name="Sayaka M."/>
            <person name="Hattori M."/>
            <person name="Ohkuma M."/>
        </authorList>
    </citation>
    <scope>NUCLEOTIDE SEQUENCE [LARGE SCALE GENOMIC DNA]</scope>
    <source>
        <strain evidence="2">JCM19235</strain>
    </source>
</reference>
<dbReference type="AlphaFoldDB" id="A0A090RND4"/>
<sequence length="482" mass="54465">MEKAEAGLGDELTQHGIATELFGKPTSFDPSSDPMVRMLATKLRKSLAVFFEDNPNCEVKIDLPKRSYTPVLSLNGSYLPEPTLPDTHYPTIAVLPFSLTSQDELCVDLTNSLQEELNHALGRFDQLAVLSPLRIQEASEGSISLSELRRLLGVRYVISGSVRRNSMSTRITIALSETDQGIQIWSERFELMGELGSLGEQERIVQKMATKIGSSYGVISMHEFQAIKHHDKTVLNDYQARLFYLEYLTKMSQESLQDMIALYEELTLERYANDARMLATLAQLYCDALLFGIMDQQQVIERCEKLVAKALDFSPHDSEVILAQAWWALLTNNEQKVKSCAERIIQLNPNSHYTIGAAGWLVCLSGNFDYGIRILTDLLGKDEYFPNWLKLSQALNAIRQQDMDAALQSIELFYVEGNVLQTILLALIYQVTGHYAFAEQHWSEANGMVSELPRISEQLLKVMILDKPLCETLEKARQILVR</sequence>
<evidence type="ECO:0000313" key="2">
    <source>
        <dbReference type="Proteomes" id="UP000029228"/>
    </source>
</evidence>
<dbReference type="Gene3D" id="3.40.50.10070">
    <property type="entry name" value="TolB, N-terminal domain"/>
    <property type="match status" value="1"/>
</dbReference>
<protein>
    <submittedName>
        <fullName evidence="1">Adenylate cyclase</fullName>
        <ecNumber evidence="1">4.6.1.1</ecNumber>
    </submittedName>
</protein>
<organism evidence="1 2">
    <name type="scientific">Vibrio maritimus</name>
    <dbReference type="NCBI Taxonomy" id="990268"/>
    <lineage>
        <taxon>Bacteria</taxon>
        <taxon>Pseudomonadati</taxon>
        <taxon>Pseudomonadota</taxon>
        <taxon>Gammaproteobacteria</taxon>
        <taxon>Vibrionales</taxon>
        <taxon>Vibrionaceae</taxon>
        <taxon>Vibrio</taxon>
    </lineage>
</organism>
<evidence type="ECO:0000313" key="1">
    <source>
        <dbReference type="EMBL" id="GAL16781.1"/>
    </source>
</evidence>
<dbReference type="Gene3D" id="1.25.40.10">
    <property type="entry name" value="Tetratricopeptide repeat domain"/>
    <property type="match status" value="1"/>
</dbReference>
<proteinExistence type="predicted"/>
<dbReference type="EC" id="4.6.1.1" evidence="1"/>
<gene>
    <name evidence="1" type="ORF">JCM19235_5330</name>
</gene>
<keyword evidence="2" id="KW-1185">Reference proteome</keyword>
<keyword evidence="1" id="KW-0456">Lyase</keyword>
<dbReference type="EMBL" id="BBMR01000001">
    <property type="protein sequence ID" value="GAL16781.1"/>
    <property type="molecule type" value="Genomic_DNA"/>
</dbReference>